<gene>
    <name evidence="1" type="ORF">B0I29_129104</name>
</gene>
<name>A0A327YYU1_9ACTN</name>
<keyword evidence="2" id="KW-1185">Reference proteome</keyword>
<sequence>MGTSVSMRSSRTSRPWAMARASISTGASPETVLTDVIRAAAGDWLSMLTSDGVTVYAQYAADAWAQVAEKPTEDDRRAEVSSVLRDARTRALSAGGAGVAVGLAERALARTLLGRLQDDADAAGRGQQPHTLPPPNLIPGLLGELMRQTAMHFYTRDAAAYTGTAAIPDVQTFNTTTRRIGEAAANAARAGRPALSGRGTDGWTAAVRAAMQSAARPNANPGM</sequence>
<accession>A0A327YYU1</accession>
<comment type="caution">
    <text evidence="1">The sequence shown here is derived from an EMBL/GenBank/DDBJ whole genome shotgun (WGS) entry which is preliminary data.</text>
</comment>
<reference evidence="1 2" key="1">
    <citation type="submission" date="2018-06" db="EMBL/GenBank/DDBJ databases">
        <title>Genomic Encyclopedia of Type Strains, Phase III (KMG-III): the genomes of soil and plant-associated and newly described type strains.</title>
        <authorList>
            <person name="Whitman W."/>
        </authorList>
    </citation>
    <scope>NUCLEOTIDE SEQUENCE [LARGE SCALE GENOMIC DNA]</scope>
    <source>
        <strain evidence="1 2">CGMCC 4.7090</strain>
    </source>
</reference>
<proteinExistence type="predicted"/>
<dbReference type="Proteomes" id="UP000249341">
    <property type="component" value="Unassembled WGS sequence"/>
</dbReference>
<evidence type="ECO:0000313" key="1">
    <source>
        <dbReference type="EMBL" id="RAK26068.1"/>
    </source>
</evidence>
<protein>
    <submittedName>
        <fullName evidence="1">Uncharacterized protein</fullName>
    </submittedName>
</protein>
<dbReference type="EMBL" id="QLMJ01000029">
    <property type="protein sequence ID" value="RAK26068.1"/>
    <property type="molecule type" value="Genomic_DNA"/>
</dbReference>
<organism evidence="1 2">
    <name type="scientific">Actinoplanes lutulentus</name>
    <dbReference type="NCBI Taxonomy" id="1287878"/>
    <lineage>
        <taxon>Bacteria</taxon>
        <taxon>Bacillati</taxon>
        <taxon>Actinomycetota</taxon>
        <taxon>Actinomycetes</taxon>
        <taxon>Micromonosporales</taxon>
        <taxon>Micromonosporaceae</taxon>
        <taxon>Actinoplanes</taxon>
    </lineage>
</organism>
<evidence type="ECO:0000313" key="2">
    <source>
        <dbReference type="Proteomes" id="UP000249341"/>
    </source>
</evidence>
<dbReference type="AlphaFoldDB" id="A0A327YYU1"/>